<sequence length="272" mass="29657">MTTGKPDRSDFSVNIEGGLATLTFTRPEKANAFHPRMIEPMRAFFNELRHRPDVRAVLIRGEGRHFMAGGDLESLGDPAAKSDADITLENETHIQRYNEMIRVMHRLNQPVVASVQGGAAGAAVGFIGACDIVIAADTAFFWAAHILHGGSNDGLLTYFLPRHVGLRKSLEMALLGDRIKAPEAKEIGLVNFVVPEAELAAETEKLLARLAKGPTQGYGKIKRLIYASFANSMLQQGALEAEAYASVAHSADVKEGLRAFFEGKREPDFKGR</sequence>
<dbReference type="PANTHER" id="PTHR42964:SF1">
    <property type="entry name" value="POLYKETIDE BIOSYNTHESIS ENOYL-COA HYDRATASE PKSH-RELATED"/>
    <property type="match status" value="1"/>
</dbReference>
<protein>
    <submittedName>
        <fullName evidence="2">2-(1,2-epoxy-1,2-dihydrophenyl)acetyl-CoA isomerase</fullName>
    </submittedName>
</protein>
<dbReference type="Gene3D" id="1.10.12.10">
    <property type="entry name" value="Lyase 2-enoyl-coa Hydratase, Chain A, domain 2"/>
    <property type="match status" value="1"/>
</dbReference>
<dbReference type="GO" id="GO:0016853">
    <property type="term" value="F:isomerase activity"/>
    <property type="evidence" value="ECO:0007669"/>
    <property type="project" value="UniProtKB-KW"/>
</dbReference>
<evidence type="ECO:0000313" key="3">
    <source>
        <dbReference type="Proteomes" id="UP001156641"/>
    </source>
</evidence>
<gene>
    <name evidence="2" type="primary">paaG_5</name>
    <name evidence="2" type="ORF">GCM10010909_14140</name>
</gene>
<proteinExistence type="inferred from homology"/>
<accession>A0ABQ6A9C2</accession>
<dbReference type="CDD" id="cd06558">
    <property type="entry name" value="crotonase-like"/>
    <property type="match status" value="1"/>
</dbReference>
<dbReference type="Gene3D" id="3.90.226.10">
    <property type="entry name" value="2-enoyl-CoA Hydratase, Chain A, domain 1"/>
    <property type="match status" value="1"/>
</dbReference>
<dbReference type="InterPro" id="IPR051683">
    <property type="entry name" value="Enoyl-CoA_Hydratase/Isomerase"/>
</dbReference>
<comment type="caution">
    <text evidence="2">The sequence shown here is derived from an EMBL/GenBank/DDBJ whole genome shotgun (WGS) entry which is preliminary data.</text>
</comment>
<dbReference type="InterPro" id="IPR014748">
    <property type="entry name" value="Enoyl-CoA_hydra_C"/>
</dbReference>
<reference evidence="3" key="1">
    <citation type="journal article" date="2019" name="Int. J. Syst. Evol. Microbiol.">
        <title>The Global Catalogue of Microorganisms (GCM) 10K type strain sequencing project: providing services to taxonomists for standard genome sequencing and annotation.</title>
        <authorList>
            <consortium name="The Broad Institute Genomics Platform"/>
            <consortium name="The Broad Institute Genome Sequencing Center for Infectious Disease"/>
            <person name="Wu L."/>
            <person name="Ma J."/>
        </authorList>
    </citation>
    <scope>NUCLEOTIDE SEQUENCE [LARGE SCALE GENOMIC DNA]</scope>
    <source>
        <strain evidence="3">NBRC 112502</strain>
    </source>
</reference>
<dbReference type="SUPFAM" id="SSF52096">
    <property type="entry name" value="ClpP/crotonase"/>
    <property type="match status" value="1"/>
</dbReference>
<name>A0ABQ6A9C2_9PROT</name>
<keyword evidence="2" id="KW-0413">Isomerase</keyword>
<dbReference type="Pfam" id="PF00378">
    <property type="entry name" value="ECH_1"/>
    <property type="match status" value="1"/>
</dbReference>
<comment type="similarity">
    <text evidence="1">Belongs to the enoyl-CoA hydratase/isomerase family.</text>
</comment>
<dbReference type="InterPro" id="IPR001753">
    <property type="entry name" value="Enoyl-CoA_hydra/iso"/>
</dbReference>
<dbReference type="RefSeq" id="WP_284257436.1">
    <property type="nucleotide sequence ID" value="NZ_BSOS01000033.1"/>
</dbReference>
<evidence type="ECO:0000256" key="1">
    <source>
        <dbReference type="ARBA" id="ARBA00005254"/>
    </source>
</evidence>
<evidence type="ECO:0000313" key="2">
    <source>
        <dbReference type="EMBL" id="GLR66734.1"/>
    </source>
</evidence>
<dbReference type="Proteomes" id="UP001156641">
    <property type="component" value="Unassembled WGS sequence"/>
</dbReference>
<dbReference type="InterPro" id="IPR029045">
    <property type="entry name" value="ClpP/crotonase-like_dom_sf"/>
</dbReference>
<dbReference type="PANTHER" id="PTHR42964">
    <property type="entry name" value="ENOYL-COA HYDRATASE"/>
    <property type="match status" value="1"/>
</dbReference>
<dbReference type="EMBL" id="BSOS01000033">
    <property type="protein sequence ID" value="GLR66734.1"/>
    <property type="molecule type" value="Genomic_DNA"/>
</dbReference>
<keyword evidence="3" id="KW-1185">Reference proteome</keyword>
<organism evidence="2 3">
    <name type="scientific">Acidocella aquatica</name>
    <dbReference type="NCBI Taxonomy" id="1922313"/>
    <lineage>
        <taxon>Bacteria</taxon>
        <taxon>Pseudomonadati</taxon>
        <taxon>Pseudomonadota</taxon>
        <taxon>Alphaproteobacteria</taxon>
        <taxon>Acetobacterales</taxon>
        <taxon>Acidocellaceae</taxon>
        <taxon>Acidocella</taxon>
    </lineage>
</organism>